<dbReference type="EMBL" id="FOEL01000019">
    <property type="protein sequence ID" value="SER61506.1"/>
    <property type="molecule type" value="Genomic_DNA"/>
</dbReference>
<reference evidence="3 4" key="1">
    <citation type="submission" date="2016-10" db="EMBL/GenBank/DDBJ databases">
        <authorList>
            <person name="Varghese N."/>
            <person name="Submissions S."/>
        </authorList>
    </citation>
    <scope>NUCLEOTIDE SEQUENCE [LARGE SCALE GENOMIC DNA]</scope>
    <source>
        <strain evidence="3 4">TC-13</strain>
    </source>
</reference>
<gene>
    <name evidence="3" type="ORF">SAMN02787113_04210</name>
</gene>
<dbReference type="GO" id="GO:0007165">
    <property type="term" value="P:signal transduction"/>
    <property type="evidence" value="ECO:0007669"/>
    <property type="project" value="InterPro"/>
</dbReference>
<evidence type="ECO:0000256" key="1">
    <source>
        <dbReference type="SAM" id="Coils"/>
    </source>
</evidence>
<feature type="coiled-coil region" evidence="1">
    <location>
        <begin position="26"/>
        <end position="53"/>
    </location>
</feature>
<evidence type="ECO:0000313" key="3">
    <source>
        <dbReference type="EMBL" id="SER61506.1"/>
    </source>
</evidence>
<keyword evidence="1" id="KW-0175">Coiled coil</keyword>
<feature type="coiled-coil region" evidence="1">
    <location>
        <begin position="94"/>
        <end position="121"/>
    </location>
</feature>
<organism evidence="3 4">
    <name type="scientific">Lysinibacillus fusiformis</name>
    <dbReference type="NCBI Taxonomy" id="28031"/>
    <lineage>
        <taxon>Bacteria</taxon>
        <taxon>Bacillati</taxon>
        <taxon>Bacillota</taxon>
        <taxon>Bacilli</taxon>
        <taxon>Bacillales</taxon>
        <taxon>Bacillaceae</taxon>
        <taxon>Lysinibacillus</taxon>
    </lineage>
</organism>
<feature type="domain" description="Rho-GAP" evidence="2">
    <location>
        <begin position="693"/>
        <end position="825"/>
    </location>
</feature>
<name>A0A1H9QLW4_9BACI</name>
<sequence>MTIIVTQNPFSIYRGTNTSDQWYFEMREKAKEIQSAKEAIDNVHAKVEREKEMVVSQIEEEFSLQKDPKLLNLKRDVHNLRSIRLRKYSGPILLNRLVELLDQLELYQEALQQRYEEAVLKSREILQREIADEQLQKTVLFFNQTIYKNIEKYLSKPVQTHNKKEKKLDNFIINLLMRSSMKTSPFSYLTQTGSSGNRFLIKKKANIELNHALLFRIFLEVIRTNNDTLEKIPVHVSKFGQRNSKIFFVTQENVPQSKKIYETRDKLVEMGIAEEVIQFLKKKQGQTMYYKEFAQFLSEHDLYSGHELDVFKKLVTTKIVVQKISVNAKRNLVEEMISYLKDHDICEELSRQLQFINELQKEFEQADTNGRLVLWKKIEDIIKNLSETIPNFGTEILYEDILFDAQSNKSSLKDIDNKFSNHFFEEITAFLLLFDVNIRVQYEVAALYKKIYGHSEISLSDSNLLNNVFFEKLRYFFPYFQDMDYRYDDAIAPEVKILDDLRDEFKAFFSQYLDENQDVEIDFQELIKPFSKKIPTYIKYGNEFSMTFFYQLFQEKVILNDIYDGQEKFLSRFKDFFEDLNNDSQYQEYIGKNYYDKNYYEVTELFGFNGGIHDRNYKQKLNLEFGNQRFHDVGYPHISDFSVKYDEKTKKLKVLDHQKNEARVAYKSSLVPVFLPGVLSVLLLLFQSGRINFDINYFLKKRSDMPRISFENIVMYRKKWNIKHEDIERISKDAANEVELYSLINNYFQDRDLPETFFLKKYRMGEEISAMKPLFIDITVPILFKHFMNEITNEESEDPTFFIEEVLPEFNNELREYVVEYTIDN</sequence>
<protein>
    <recommendedName>
        <fullName evidence="2">Rho-GAP domain-containing protein</fullName>
    </recommendedName>
</protein>
<dbReference type="PROSITE" id="PS50238">
    <property type="entry name" value="RHOGAP"/>
    <property type="match status" value="1"/>
</dbReference>
<accession>A0A1H9QLW4</accession>
<dbReference type="InterPro" id="IPR000198">
    <property type="entry name" value="RhoGAP_dom"/>
</dbReference>
<evidence type="ECO:0000259" key="2">
    <source>
        <dbReference type="PROSITE" id="PS50238"/>
    </source>
</evidence>
<comment type="caution">
    <text evidence="3">The sequence shown here is derived from an EMBL/GenBank/DDBJ whole genome shotgun (WGS) entry which is preliminary data.</text>
</comment>
<dbReference type="AlphaFoldDB" id="A0A1H9QLW4"/>
<dbReference type="Proteomes" id="UP000199410">
    <property type="component" value="Unassembled WGS sequence"/>
</dbReference>
<dbReference type="RefSeq" id="WP_089987126.1">
    <property type="nucleotide sequence ID" value="NZ_BJOM01000003.1"/>
</dbReference>
<evidence type="ECO:0000313" key="4">
    <source>
        <dbReference type="Proteomes" id="UP000199410"/>
    </source>
</evidence>
<proteinExistence type="predicted"/>